<evidence type="ECO:0000313" key="1">
    <source>
        <dbReference type="EMBL" id="MDP4573661.1"/>
    </source>
</evidence>
<name>A0ABT9HKM0_9SPHN</name>
<evidence type="ECO:0008006" key="3">
    <source>
        <dbReference type="Google" id="ProtNLM"/>
    </source>
</evidence>
<dbReference type="EMBL" id="JAVAIM010000001">
    <property type="protein sequence ID" value="MDP4573661.1"/>
    <property type="molecule type" value="Genomic_DNA"/>
</dbReference>
<evidence type="ECO:0000313" key="2">
    <source>
        <dbReference type="Proteomes" id="UP001240639"/>
    </source>
</evidence>
<dbReference type="RefSeq" id="WP_305931152.1">
    <property type="nucleotide sequence ID" value="NZ_JAVAIM010000001.1"/>
</dbReference>
<accession>A0ABT9HKM0</accession>
<protein>
    <recommendedName>
        <fullName evidence="3">J domain-containing protein</fullName>
    </recommendedName>
</protein>
<reference evidence="1 2" key="1">
    <citation type="submission" date="2023-08" db="EMBL/GenBank/DDBJ databases">
        <title>genomic of G39.</title>
        <authorList>
            <person name="Wang Y."/>
        </authorList>
    </citation>
    <scope>NUCLEOTIDE SEQUENCE [LARGE SCALE GENOMIC DNA]</scope>
    <source>
        <strain evidence="1 2">G39</strain>
    </source>
</reference>
<organism evidence="1 2">
    <name type="scientific">Qipengyuania profundimaris</name>
    <dbReference type="NCBI Taxonomy" id="3067652"/>
    <lineage>
        <taxon>Bacteria</taxon>
        <taxon>Pseudomonadati</taxon>
        <taxon>Pseudomonadota</taxon>
        <taxon>Alphaproteobacteria</taxon>
        <taxon>Sphingomonadales</taxon>
        <taxon>Erythrobacteraceae</taxon>
        <taxon>Qipengyuania</taxon>
    </lineage>
</organism>
<gene>
    <name evidence="1" type="ORF">Q9K02_00730</name>
</gene>
<dbReference type="Proteomes" id="UP001240639">
    <property type="component" value="Unassembled WGS sequence"/>
</dbReference>
<sequence length="409" mass="43947">MAEWPWSALGIGETSDKEAIRTAYAAQKAELNKAMQISAFARLTEAREKALFLASEMLRAAERGDCGPAGRPSVVAPPPIADLAPPPVPPEIALPEAEELDAEDFRPAPVDATALETESPARAPETGSGRIPRLPVAEYVDPSFEQAGRLVVGRPKDVAQSSGAPSKERTSSGCVVLVLLLVAVFAFTEFAEYAADRSDPSERVVQDLQDRASSEDLAEADRLLAEALGADATVAYVGEREPRLVAGVLGNIMRGNDPHFRLREDLRVGILSARDIADRETLIAIDRLYLDWLRAARDSGNGNCREVLSRSFFEGIPQLSGESAVRERQVARDLLDRGWLRPQLQEEEGYTIPEDIAAAATAETGLSVTEIARALGDETHPAACDARIAVVEAALADPEEAPTALLRAI</sequence>
<proteinExistence type="predicted"/>
<comment type="caution">
    <text evidence="1">The sequence shown here is derived from an EMBL/GenBank/DDBJ whole genome shotgun (WGS) entry which is preliminary data.</text>
</comment>
<keyword evidence="2" id="KW-1185">Reference proteome</keyword>